<protein>
    <submittedName>
        <fullName evidence="1">Uncharacterized protein</fullName>
    </submittedName>
</protein>
<dbReference type="KEGG" id="man:A11S_1622"/>
<gene>
    <name evidence="1" type="ORF">A11S_1622</name>
</gene>
<accession>M4VK31</accession>
<evidence type="ECO:0000313" key="1">
    <source>
        <dbReference type="EMBL" id="AGH98426.1"/>
    </source>
</evidence>
<organism evidence="1 2">
    <name type="scientific">Micavibrio aeruginosavorus EPB</name>
    <dbReference type="NCBI Taxonomy" id="349215"/>
    <lineage>
        <taxon>Bacteria</taxon>
        <taxon>Pseudomonadati</taxon>
        <taxon>Bdellovibrionota</taxon>
        <taxon>Bdellovibrionia</taxon>
        <taxon>Bdellovibrionales</taxon>
        <taxon>Pseudobdellovibrionaceae</taxon>
        <taxon>Micavibrio</taxon>
    </lineage>
</organism>
<sequence>MRAFLKNNMTTAYALTSHLVIATLATPYTLESVELFVWSGR</sequence>
<dbReference type="HOGENOM" id="CLU_3272733_0_0_5"/>
<evidence type="ECO:0000313" key="2">
    <source>
        <dbReference type="Proteomes" id="UP000011932"/>
    </source>
</evidence>
<proteinExistence type="predicted"/>
<reference evidence="1 2" key="1">
    <citation type="journal article" date="2013" name="ISME J.">
        <title>By their genes ye shall know them: genomic signatures of predatory bacteria.</title>
        <authorList>
            <person name="Pasternak Z."/>
            <person name="Pietrokovski S."/>
            <person name="Rotem O."/>
            <person name="Gophna U."/>
            <person name="Lurie-Weinberger M.N."/>
            <person name="Jurkevitch E."/>
        </authorList>
    </citation>
    <scope>NUCLEOTIDE SEQUENCE [LARGE SCALE GENOMIC DNA]</scope>
    <source>
        <strain evidence="1">EPB</strain>
    </source>
</reference>
<name>M4VK31_9BACT</name>
<dbReference type="AlphaFoldDB" id="M4VK31"/>
<dbReference type="Proteomes" id="UP000011932">
    <property type="component" value="Chromosome"/>
</dbReference>
<dbReference type="EMBL" id="CP003538">
    <property type="protein sequence ID" value="AGH98426.1"/>
    <property type="molecule type" value="Genomic_DNA"/>
</dbReference>